<organism evidence="5 6">
    <name type="scientific">Prorocentrum cordatum</name>
    <dbReference type="NCBI Taxonomy" id="2364126"/>
    <lineage>
        <taxon>Eukaryota</taxon>
        <taxon>Sar</taxon>
        <taxon>Alveolata</taxon>
        <taxon>Dinophyceae</taxon>
        <taxon>Prorocentrales</taxon>
        <taxon>Prorocentraceae</taxon>
        <taxon>Prorocentrum</taxon>
    </lineage>
</organism>
<evidence type="ECO:0000313" key="5">
    <source>
        <dbReference type="EMBL" id="CAK0855792.1"/>
    </source>
</evidence>
<evidence type="ECO:0000256" key="4">
    <source>
        <dbReference type="SAM" id="SignalP"/>
    </source>
</evidence>
<dbReference type="SUPFAM" id="SSF53335">
    <property type="entry name" value="S-adenosyl-L-methionine-dependent methyltransferases"/>
    <property type="match status" value="1"/>
</dbReference>
<dbReference type="Pfam" id="PF01209">
    <property type="entry name" value="Ubie_methyltran"/>
    <property type="match status" value="1"/>
</dbReference>
<protein>
    <recommendedName>
        <fullName evidence="7">Ubiquinone biosynthesis methyltransferase COQ5</fullName>
    </recommendedName>
</protein>
<sequence length="344" mass="37095">MCGGKCGLFCLGVVLIPVAVIAAVMLETPEVLLEKDMPSLEAIEAVMAAKPRIPKRAAPKSAASKGPRLGSGGMFDKIASVYDKTNKWMSLGLDQHWRQTLVQECMSLSKDDRVLDLATGTADVSLLVAARLAQLSDLKGGVSAGAVLGVDPSTEMLRRGVEKVDERVMTGIVHLVKGDAQNLSTIQAIDAQGRLSKPSEGVATGSIDKISMSFGIRNVPDRAKALREMRRALRSRESSRVCILEFSLPSGQSLLSLIAKGFITHVVPFIGWLATQGSGSEEYEYLERSILDFPQPLEFAAEMGREGLRVQSITSFAFGAVHLYTAEPATDTLRVSTAYTEPKW</sequence>
<evidence type="ECO:0000313" key="6">
    <source>
        <dbReference type="Proteomes" id="UP001189429"/>
    </source>
</evidence>
<reference evidence="5" key="1">
    <citation type="submission" date="2023-10" db="EMBL/GenBank/DDBJ databases">
        <authorList>
            <person name="Chen Y."/>
            <person name="Shah S."/>
            <person name="Dougan E. K."/>
            <person name="Thang M."/>
            <person name="Chan C."/>
        </authorList>
    </citation>
    <scope>NUCLEOTIDE SEQUENCE [LARGE SCALE GENOMIC DNA]</scope>
</reference>
<comment type="caution">
    <text evidence="5">The sequence shown here is derived from an EMBL/GenBank/DDBJ whole genome shotgun (WGS) entry which is preliminary data.</text>
</comment>
<gene>
    <name evidence="5" type="ORF">PCOR1329_LOCUS46334</name>
</gene>
<dbReference type="InterPro" id="IPR004033">
    <property type="entry name" value="UbiE/COQ5_MeTrFase"/>
</dbReference>
<evidence type="ECO:0000256" key="2">
    <source>
        <dbReference type="ARBA" id="ARBA00022679"/>
    </source>
</evidence>
<dbReference type="PROSITE" id="PS01183">
    <property type="entry name" value="UBIE_1"/>
    <property type="match status" value="1"/>
</dbReference>
<dbReference type="EMBL" id="CAUYUJ010015573">
    <property type="protein sequence ID" value="CAK0855792.1"/>
    <property type="molecule type" value="Genomic_DNA"/>
</dbReference>
<keyword evidence="4" id="KW-0732">Signal</keyword>
<dbReference type="Proteomes" id="UP001189429">
    <property type="component" value="Unassembled WGS sequence"/>
</dbReference>
<dbReference type="CDD" id="cd02440">
    <property type="entry name" value="AdoMet_MTases"/>
    <property type="match status" value="1"/>
</dbReference>
<evidence type="ECO:0000256" key="1">
    <source>
        <dbReference type="ARBA" id="ARBA00022603"/>
    </source>
</evidence>
<dbReference type="InterPro" id="IPR023576">
    <property type="entry name" value="UbiE/COQ5_MeTrFase_CS"/>
</dbReference>
<proteinExistence type="predicted"/>
<dbReference type="PROSITE" id="PS51608">
    <property type="entry name" value="SAM_MT_UBIE"/>
    <property type="match status" value="1"/>
</dbReference>
<accession>A0ABN9U949</accession>
<dbReference type="InterPro" id="IPR029063">
    <property type="entry name" value="SAM-dependent_MTases_sf"/>
</dbReference>
<feature type="chain" id="PRO_5046377536" description="Ubiquinone biosynthesis methyltransferase COQ5" evidence="4">
    <location>
        <begin position="23"/>
        <end position="344"/>
    </location>
</feature>
<keyword evidence="1" id="KW-0489">Methyltransferase</keyword>
<feature type="signal peptide" evidence="4">
    <location>
        <begin position="1"/>
        <end position="22"/>
    </location>
</feature>
<dbReference type="Gene3D" id="3.40.50.150">
    <property type="entry name" value="Vaccinia Virus protein VP39"/>
    <property type="match status" value="1"/>
</dbReference>
<keyword evidence="2" id="KW-0808">Transferase</keyword>
<evidence type="ECO:0000256" key="3">
    <source>
        <dbReference type="ARBA" id="ARBA00022691"/>
    </source>
</evidence>
<dbReference type="PANTHER" id="PTHR43591:SF24">
    <property type="entry name" value="2-METHOXY-6-POLYPRENYL-1,4-BENZOQUINOL METHYLASE, MITOCHONDRIAL"/>
    <property type="match status" value="1"/>
</dbReference>
<name>A0ABN9U949_9DINO</name>
<dbReference type="PANTHER" id="PTHR43591">
    <property type="entry name" value="METHYLTRANSFERASE"/>
    <property type="match status" value="1"/>
</dbReference>
<keyword evidence="3" id="KW-0949">S-adenosyl-L-methionine</keyword>
<keyword evidence="6" id="KW-1185">Reference proteome</keyword>
<evidence type="ECO:0008006" key="7">
    <source>
        <dbReference type="Google" id="ProtNLM"/>
    </source>
</evidence>